<feature type="repeat" description="ANK" evidence="3">
    <location>
        <begin position="456"/>
        <end position="488"/>
    </location>
</feature>
<sequence>MKGKAPRIASLIWEQYRDEIVALYQKETLEKTMTTMEERHGFKATKNQYTTKIKDWGFEKYASGTIWKKVDQTTKKRKLEGKDSLWEIRGRIRSRSYIEREISRNVTYTSQVQLLEDIPTPEGIRVFTPCAESSPIVLRQVYTGNLPWIEFQRDIRMMTRQIGGNQVPKLGPGYDLVDQPSHHREFLPGKNSAAATFRFIFGRTKTSINPRQNEDMIDLDEGPVNGLPNLRFRGLNFGLYLPSSDADGLSLSTFDSNKTIHRSNPLHIFIEKFVFETNNDGLSQPNIMKGLGFLLRTFESAFLPFLLGLNSVPMKIFLRKVFSSIVNSGNTSMAKAIIDSGVAMSNYRNSHRVRFYASSDCMSIAVSNADQKMVELLCKEKFPTKIKDWSSMKLPWDLGNLDILRTLLVSGADPDCFVEYKQPGFPLVDAARSGNLEAVDMLLTAGANVNSYVSGYYGTALQAAIWSENLELAELLIDRGADINLPRTPTLFSNSGPGMPGTHVGVCVPNPDEDAPLRDCCPLHRAVKNQNAAIAGFLLFKGANINCRGHWVGGDTPLQMAARLNYPEMVDFLLLHGADVNAAPATSDGRTAIQAAAESGSFEILTNGLTVLQSAIMNKNPLMAGILYTFGADIDAPPGHSGGITAVQAAALNGDFDLLRNLIDGGAEINGPAAKEGRFTVMEAAALSEDISMLKFLVRNGVELNTLSPGNNASRCLAMAAFNEWLDGARYLLKMGADLDGYWGPEYWSENFNALGWSIFHRNIPMMNLLLDSGVDIYSPVSAAHDSNGQCALSMAVDKMLNPETIALLLSRYKDLKRVCREYDILVYAIHDDIEVHGSQKFKMLLSAISGLPKDVYDDQLQKAWNDLPALSCESTGVDQQFMETLLDCGVDINSRDDDKATALHRALITERTDAVKYLVEKGAEINIPADGKMGTPLQEAI</sequence>
<evidence type="ECO:0000313" key="6">
    <source>
        <dbReference type="Proteomes" id="UP000509510"/>
    </source>
</evidence>
<dbReference type="PANTHER" id="PTHR24198:SF165">
    <property type="entry name" value="ANKYRIN REPEAT-CONTAINING PROTEIN-RELATED"/>
    <property type="match status" value="1"/>
</dbReference>
<dbReference type="InterPro" id="IPR002110">
    <property type="entry name" value="Ankyrin_rpt"/>
</dbReference>
<dbReference type="Gene3D" id="1.25.40.20">
    <property type="entry name" value="Ankyrin repeat-containing domain"/>
    <property type="match status" value="4"/>
</dbReference>
<dbReference type="Proteomes" id="UP000509510">
    <property type="component" value="Chromosome I"/>
</dbReference>
<keyword evidence="6" id="KW-1185">Reference proteome</keyword>
<feature type="repeat" description="ANK" evidence="3">
    <location>
        <begin position="518"/>
        <end position="550"/>
    </location>
</feature>
<dbReference type="AlphaFoldDB" id="A0A7H8QKW1"/>
<dbReference type="OrthoDB" id="194358at2759"/>
<reference evidence="6" key="1">
    <citation type="submission" date="2020-06" db="EMBL/GenBank/DDBJ databases">
        <title>A chromosome-scale genome assembly of Talaromyces rugulosus W13939.</title>
        <authorList>
            <person name="Wang B."/>
            <person name="Guo L."/>
            <person name="Ye K."/>
            <person name="Wang L."/>
        </authorList>
    </citation>
    <scope>NUCLEOTIDE SEQUENCE [LARGE SCALE GENOMIC DNA]</scope>
    <source>
        <strain evidence="6">W13939</strain>
    </source>
</reference>
<protein>
    <recommendedName>
        <fullName evidence="4">Clr5 domain-containing protein</fullName>
    </recommendedName>
</protein>
<dbReference type="EMBL" id="CP055898">
    <property type="protein sequence ID" value="QKX54528.1"/>
    <property type="molecule type" value="Genomic_DNA"/>
</dbReference>
<proteinExistence type="predicted"/>
<dbReference type="InterPro" id="IPR025676">
    <property type="entry name" value="Clr5_dom"/>
</dbReference>
<organism evidence="5 6">
    <name type="scientific">Talaromyces rugulosus</name>
    <name type="common">Penicillium rugulosum</name>
    <dbReference type="NCBI Taxonomy" id="121627"/>
    <lineage>
        <taxon>Eukaryota</taxon>
        <taxon>Fungi</taxon>
        <taxon>Dikarya</taxon>
        <taxon>Ascomycota</taxon>
        <taxon>Pezizomycotina</taxon>
        <taxon>Eurotiomycetes</taxon>
        <taxon>Eurotiomycetidae</taxon>
        <taxon>Eurotiales</taxon>
        <taxon>Trichocomaceae</taxon>
        <taxon>Talaromyces</taxon>
        <taxon>Talaromyces sect. Islandici</taxon>
    </lineage>
</organism>
<gene>
    <name evidence="5" type="ORF">TRUGW13939_01615</name>
</gene>
<keyword evidence="2 3" id="KW-0040">ANK repeat</keyword>
<dbReference type="Pfam" id="PF14420">
    <property type="entry name" value="Clr5"/>
    <property type="match status" value="1"/>
</dbReference>
<dbReference type="PANTHER" id="PTHR24198">
    <property type="entry name" value="ANKYRIN REPEAT AND PROTEIN KINASE DOMAIN-CONTAINING PROTEIN"/>
    <property type="match status" value="1"/>
</dbReference>
<evidence type="ECO:0000256" key="2">
    <source>
        <dbReference type="ARBA" id="ARBA00023043"/>
    </source>
</evidence>
<evidence type="ECO:0000259" key="4">
    <source>
        <dbReference type="Pfam" id="PF14420"/>
    </source>
</evidence>
<evidence type="ECO:0000256" key="1">
    <source>
        <dbReference type="ARBA" id="ARBA00022737"/>
    </source>
</evidence>
<feature type="repeat" description="ANK" evidence="3">
    <location>
        <begin position="899"/>
        <end position="931"/>
    </location>
</feature>
<dbReference type="KEGG" id="trg:TRUGW13939_01615"/>
<evidence type="ECO:0000256" key="3">
    <source>
        <dbReference type="PROSITE-ProRule" id="PRU00023"/>
    </source>
</evidence>
<feature type="repeat" description="ANK" evidence="3">
    <location>
        <begin position="422"/>
        <end position="454"/>
    </location>
</feature>
<dbReference type="SUPFAM" id="SSF48403">
    <property type="entry name" value="Ankyrin repeat"/>
    <property type="match status" value="2"/>
</dbReference>
<dbReference type="Pfam" id="PF12796">
    <property type="entry name" value="Ank_2"/>
    <property type="match status" value="4"/>
</dbReference>
<dbReference type="GeneID" id="55989125"/>
<dbReference type="RefSeq" id="XP_035340707.1">
    <property type="nucleotide sequence ID" value="XM_035484814.1"/>
</dbReference>
<accession>A0A7H8QKW1</accession>
<feature type="domain" description="Clr5" evidence="4">
    <location>
        <begin position="13"/>
        <end position="60"/>
    </location>
</feature>
<feature type="repeat" description="ANK" evidence="3">
    <location>
        <begin position="642"/>
        <end position="674"/>
    </location>
</feature>
<dbReference type="PROSITE" id="PS50297">
    <property type="entry name" value="ANK_REP_REGION"/>
    <property type="match status" value="5"/>
</dbReference>
<evidence type="ECO:0000313" key="5">
    <source>
        <dbReference type="EMBL" id="QKX54528.1"/>
    </source>
</evidence>
<name>A0A7H8QKW1_TALRU</name>
<dbReference type="PROSITE" id="PS50088">
    <property type="entry name" value="ANK_REPEAT"/>
    <property type="match status" value="6"/>
</dbReference>
<keyword evidence="1" id="KW-0677">Repeat</keyword>
<dbReference type="InterPro" id="IPR036770">
    <property type="entry name" value="Ankyrin_rpt-contain_sf"/>
</dbReference>
<feature type="repeat" description="ANK" evidence="3">
    <location>
        <begin position="553"/>
        <end position="585"/>
    </location>
</feature>
<dbReference type="SMART" id="SM00248">
    <property type="entry name" value="ANK"/>
    <property type="match status" value="13"/>
</dbReference>